<dbReference type="AlphaFoldDB" id="A0A932GPM0"/>
<keyword evidence="6 12" id="KW-0408">Iron</keyword>
<dbReference type="Gene3D" id="3.20.20.70">
    <property type="entry name" value="Aldolase class I"/>
    <property type="match status" value="1"/>
</dbReference>
<dbReference type="InterPro" id="IPR010505">
    <property type="entry name" value="MoaA_twitch"/>
</dbReference>
<dbReference type="CDD" id="cd21117">
    <property type="entry name" value="Twitch_MoaA"/>
    <property type="match status" value="1"/>
</dbReference>
<feature type="domain" description="Radical SAM core" evidence="13">
    <location>
        <begin position="8"/>
        <end position="224"/>
    </location>
</feature>
<dbReference type="CDD" id="cd01335">
    <property type="entry name" value="Radical_SAM"/>
    <property type="match status" value="1"/>
</dbReference>
<keyword evidence="4 12" id="KW-0479">Metal-binding</keyword>
<feature type="binding site" evidence="12">
    <location>
        <position position="158"/>
    </location>
    <ligand>
        <name>GTP</name>
        <dbReference type="ChEBI" id="CHEBI:37565"/>
    </ligand>
</feature>
<feature type="binding site" evidence="12">
    <location>
        <begin position="260"/>
        <end position="262"/>
    </location>
    <ligand>
        <name>GTP</name>
        <dbReference type="ChEBI" id="CHEBI:37565"/>
    </ligand>
</feature>
<keyword evidence="7 12" id="KW-0411">Iron-sulfur</keyword>
<evidence type="ECO:0000256" key="8">
    <source>
        <dbReference type="ARBA" id="ARBA00023134"/>
    </source>
</evidence>
<dbReference type="NCBIfam" id="TIGR02666">
    <property type="entry name" value="moaA"/>
    <property type="match status" value="1"/>
</dbReference>
<keyword evidence="9 12" id="KW-0501">Molybdenum cofactor biosynthesis</keyword>
<dbReference type="InterPro" id="IPR058240">
    <property type="entry name" value="rSAM_sf"/>
</dbReference>
<feature type="binding site" evidence="12">
    <location>
        <position position="17"/>
    </location>
    <ligand>
        <name>GTP</name>
        <dbReference type="ChEBI" id="CHEBI:37565"/>
    </ligand>
</feature>
<name>A0A932GPM0_UNCTE</name>
<feature type="binding site" evidence="12">
    <location>
        <position position="28"/>
    </location>
    <ligand>
        <name>[4Fe-4S] cluster</name>
        <dbReference type="ChEBI" id="CHEBI:49883"/>
        <label>1</label>
        <note>4Fe-4S-S-AdoMet</note>
    </ligand>
</feature>
<evidence type="ECO:0000256" key="2">
    <source>
        <dbReference type="ARBA" id="ARBA00022485"/>
    </source>
</evidence>
<dbReference type="SFLD" id="SFLDG01067">
    <property type="entry name" value="SPASM/twitch_domain_containing"/>
    <property type="match status" value="1"/>
</dbReference>
<feature type="binding site" evidence="12">
    <location>
        <position position="71"/>
    </location>
    <ligand>
        <name>S-adenosyl-L-methionine</name>
        <dbReference type="ChEBI" id="CHEBI:59789"/>
    </ligand>
</feature>
<dbReference type="PROSITE" id="PS51918">
    <property type="entry name" value="RADICAL_SAM"/>
    <property type="match status" value="1"/>
</dbReference>
<comment type="catalytic activity">
    <reaction evidence="11 12">
        <text>GTP + AH2 + S-adenosyl-L-methionine = (8S)-3',8-cyclo-7,8-dihydroguanosine 5'-triphosphate + 5'-deoxyadenosine + L-methionine + A + H(+)</text>
        <dbReference type="Rhea" id="RHEA:49576"/>
        <dbReference type="ChEBI" id="CHEBI:13193"/>
        <dbReference type="ChEBI" id="CHEBI:15378"/>
        <dbReference type="ChEBI" id="CHEBI:17319"/>
        <dbReference type="ChEBI" id="CHEBI:17499"/>
        <dbReference type="ChEBI" id="CHEBI:37565"/>
        <dbReference type="ChEBI" id="CHEBI:57844"/>
        <dbReference type="ChEBI" id="CHEBI:59789"/>
        <dbReference type="ChEBI" id="CHEBI:131766"/>
        <dbReference type="EC" id="4.1.99.22"/>
    </reaction>
</comment>
<feature type="binding site" evidence="12">
    <location>
        <position position="30"/>
    </location>
    <ligand>
        <name>S-adenosyl-L-methionine</name>
        <dbReference type="ChEBI" id="CHEBI:59789"/>
    </ligand>
</feature>
<dbReference type="Proteomes" id="UP000741360">
    <property type="component" value="Unassembled WGS sequence"/>
</dbReference>
<evidence type="ECO:0000313" key="15">
    <source>
        <dbReference type="Proteomes" id="UP000741360"/>
    </source>
</evidence>
<dbReference type="PROSITE" id="PS01305">
    <property type="entry name" value="MOAA_NIFB_PQQE"/>
    <property type="match status" value="1"/>
</dbReference>
<accession>A0A932GPM0</accession>
<keyword evidence="5 12" id="KW-0547">Nucleotide-binding</keyword>
<dbReference type="NCBIfam" id="NF001199">
    <property type="entry name" value="PRK00164.2-1"/>
    <property type="match status" value="1"/>
</dbReference>
<dbReference type="PANTHER" id="PTHR22960:SF0">
    <property type="entry name" value="MOLYBDENUM COFACTOR BIOSYNTHESIS PROTEIN 1"/>
    <property type="match status" value="1"/>
</dbReference>
<dbReference type="InterPro" id="IPR013785">
    <property type="entry name" value="Aldolase_TIM"/>
</dbReference>
<sequence length="331" mass="37541">MANQLVDRFQRRITDLRVSVTDRCNLQCSYCMPSFGTTHVHRRELLSFEEIQRLVTLLASQGIEKVRLTGGEPLIRRDLIRLVQMIRQIPGVRKIPMTTNAVLLSLYAGALQEAGLTSANISLDTLQRERFQQITGFDKFDQVMAGIHKALEVGLPVKINVVAIRNFNDHEVLDFVELAGRLKVAVRFIEFMPFQDNQWSIKQFISARELRRIVGSRYKLVPLEKEALSSTSNNFRVEGQEGSIGFIASMTESFCSTCSRVRLTAEGYFRPCLHDSIEVDLKAPLREGVSDQELTELMQRALWQKWAEHPDFLASSGKVTAGPREMIRIGG</sequence>
<evidence type="ECO:0000256" key="10">
    <source>
        <dbReference type="ARBA" id="ARBA00023239"/>
    </source>
</evidence>
<evidence type="ECO:0000259" key="13">
    <source>
        <dbReference type="PROSITE" id="PS51918"/>
    </source>
</evidence>
<dbReference type="PANTHER" id="PTHR22960">
    <property type="entry name" value="MOLYBDOPTERIN COFACTOR SYNTHESIS PROTEIN A"/>
    <property type="match status" value="1"/>
</dbReference>
<feature type="binding site" evidence="12">
    <location>
        <position position="255"/>
    </location>
    <ligand>
        <name>[4Fe-4S] cluster</name>
        <dbReference type="ChEBI" id="CHEBI:49883"/>
        <label>2</label>
        <note>4Fe-4S-substrate</note>
    </ligand>
</feature>
<dbReference type="GO" id="GO:0061798">
    <property type="term" value="F:GTP 3',8'-cyclase activity"/>
    <property type="evidence" value="ECO:0007669"/>
    <property type="project" value="UniProtKB-UniRule"/>
</dbReference>
<dbReference type="InterPro" id="IPR007197">
    <property type="entry name" value="rSAM"/>
</dbReference>
<comment type="caution">
    <text evidence="14">The sequence shown here is derived from an EMBL/GenBank/DDBJ whole genome shotgun (WGS) entry which is preliminary data.</text>
</comment>
<dbReference type="InterPro" id="IPR040064">
    <property type="entry name" value="MoaA-like"/>
</dbReference>
<feature type="binding site" evidence="12">
    <location>
        <position position="24"/>
    </location>
    <ligand>
        <name>[4Fe-4S] cluster</name>
        <dbReference type="ChEBI" id="CHEBI:49883"/>
        <label>1</label>
        <note>4Fe-4S-S-AdoMet</note>
    </ligand>
</feature>
<dbReference type="GO" id="GO:1904047">
    <property type="term" value="F:S-adenosyl-L-methionine binding"/>
    <property type="evidence" value="ECO:0007669"/>
    <property type="project" value="UniProtKB-UniRule"/>
</dbReference>
<dbReference type="Pfam" id="PF06463">
    <property type="entry name" value="Mob_synth_C"/>
    <property type="match status" value="1"/>
</dbReference>
<dbReference type="SFLD" id="SFLDS00029">
    <property type="entry name" value="Radical_SAM"/>
    <property type="match status" value="1"/>
</dbReference>
<keyword evidence="2 12" id="KW-0004">4Fe-4S</keyword>
<dbReference type="InterPro" id="IPR013483">
    <property type="entry name" value="MoaA"/>
</dbReference>
<feature type="binding site" evidence="12">
    <location>
        <position position="122"/>
    </location>
    <ligand>
        <name>S-adenosyl-L-methionine</name>
        <dbReference type="ChEBI" id="CHEBI:59789"/>
    </ligand>
</feature>
<evidence type="ECO:0000256" key="12">
    <source>
        <dbReference type="HAMAP-Rule" id="MF_01225"/>
    </source>
</evidence>
<dbReference type="InterPro" id="IPR000385">
    <property type="entry name" value="MoaA_NifB_PqqE_Fe-S-bd_CS"/>
</dbReference>
<dbReference type="InterPro" id="IPR006638">
    <property type="entry name" value="Elp3/MiaA/NifB-like_rSAM"/>
</dbReference>
<comment type="pathway">
    <text evidence="12">Cofactor biosynthesis; molybdopterin biosynthesis.</text>
</comment>
<dbReference type="GO" id="GO:0046872">
    <property type="term" value="F:metal ion binding"/>
    <property type="evidence" value="ECO:0007669"/>
    <property type="project" value="UniProtKB-KW"/>
</dbReference>
<dbReference type="Pfam" id="PF04055">
    <property type="entry name" value="Radical_SAM"/>
    <property type="match status" value="1"/>
</dbReference>
<comment type="similarity">
    <text evidence="12">Belongs to the radical SAM superfamily. MoaA family.</text>
</comment>
<comment type="cofactor">
    <cofactor evidence="12">
        <name>[4Fe-4S] cluster</name>
        <dbReference type="ChEBI" id="CHEBI:49883"/>
    </cofactor>
    <text evidence="12">Binds 2 [4Fe-4S] clusters. Binds 1 [4Fe-4S] cluster coordinated with 3 cysteines and an exchangeable S-adenosyl-L-methionine and 1 [4Fe-4S] cluster coordinated with 3 cysteines and the GTP-derived substrate.</text>
</comment>
<proteinExistence type="inferred from homology"/>
<feature type="binding site" evidence="12">
    <location>
        <position position="31"/>
    </location>
    <ligand>
        <name>[4Fe-4S] cluster</name>
        <dbReference type="ChEBI" id="CHEBI:49883"/>
        <label>1</label>
        <note>4Fe-4S-S-AdoMet</note>
    </ligand>
</feature>
<dbReference type="EMBL" id="JACPSX010000111">
    <property type="protein sequence ID" value="MBI3014675.1"/>
    <property type="molecule type" value="Genomic_DNA"/>
</dbReference>
<dbReference type="SFLD" id="SFLDG01383">
    <property type="entry name" value="cyclic_pyranopterin_phosphate"/>
    <property type="match status" value="1"/>
</dbReference>
<keyword evidence="3 12" id="KW-0949">S-adenosyl-L-methionine</keyword>
<dbReference type="HAMAP" id="MF_01225_B">
    <property type="entry name" value="MoaA_B"/>
    <property type="match status" value="1"/>
</dbReference>
<evidence type="ECO:0000313" key="14">
    <source>
        <dbReference type="EMBL" id="MBI3014675.1"/>
    </source>
</evidence>
<dbReference type="GO" id="GO:0061799">
    <property type="term" value="F:cyclic pyranopterin monophosphate synthase activity"/>
    <property type="evidence" value="ECO:0007669"/>
    <property type="project" value="TreeGrafter"/>
</dbReference>
<dbReference type="InterPro" id="IPR050105">
    <property type="entry name" value="MoCo_biosynth_MoaA/MoaC"/>
</dbReference>
<evidence type="ECO:0000256" key="11">
    <source>
        <dbReference type="ARBA" id="ARBA00048697"/>
    </source>
</evidence>
<evidence type="ECO:0000256" key="3">
    <source>
        <dbReference type="ARBA" id="ARBA00022691"/>
    </source>
</evidence>
<dbReference type="SMART" id="SM00729">
    <property type="entry name" value="Elp3"/>
    <property type="match status" value="1"/>
</dbReference>
<evidence type="ECO:0000256" key="4">
    <source>
        <dbReference type="ARBA" id="ARBA00022723"/>
    </source>
</evidence>
<feature type="binding site" evidence="12">
    <location>
        <position position="192"/>
    </location>
    <ligand>
        <name>S-adenosyl-L-methionine</name>
        <dbReference type="ChEBI" id="CHEBI:59789"/>
    </ligand>
</feature>
<evidence type="ECO:0000256" key="1">
    <source>
        <dbReference type="ARBA" id="ARBA00012167"/>
    </source>
</evidence>
<comment type="subunit">
    <text evidence="12">Monomer and homodimer.</text>
</comment>
<comment type="function">
    <text evidence="12">Catalyzes the cyclization of GTP to (8S)-3',8-cyclo-7,8-dihydroguanosine 5'-triphosphate.</text>
</comment>
<protein>
    <recommendedName>
        <fullName evidence="1 12">GTP 3',8-cyclase</fullName>
        <ecNumber evidence="1 12">4.1.99.22</ecNumber>
    </recommendedName>
    <alternativeName>
        <fullName evidence="12">Molybdenum cofactor biosynthesis protein A</fullName>
    </alternativeName>
</protein>
<dbReference type="EC" id="4.1.99.22" evidence="1 12"/>
<evidence type="ECO:0000256" key="5">
    <source>
        <dbReference type="ARBA" id="ARBA00022741"/>
    </source>
</evidence>
<feature type="binding site" evidence="12">
    <location>
        <position position="67"/>
    </location>
    <ligand>
        <name>GTP</name>
        <dbReference type="ChEBI" id="CHEBI:37565"/>
    </ligand>
</feature>
<dbReference type="GO" id="GO:0051539">
    <property type="term" value="F:4 iron, 4 sulfur cluster binding"/>
    <property type="evidence" value="ECO:0007669"/>
    <property type="project" value="UniProtKB-UniRule"/>
</dbReference>
<keyword evidence="10 12" id="KW-0456">Lyase</keyword>
<dbReference type="SFLD" id="SFLDG01386">
    <property type="entry name" value="main_SPASM_domain-containing"/>
    <property type="match status" value="1"/>
</dbReference>
<dbReference type="SUPFAM" id="SSF102114">
    <property type="entry name" value="Radical SAM enzymes"/>
    <property type="match status" value="1"/>
</dbReference>
<reference evidence="14" key="1">
    <citation type="submission" date="2020-07" db="EMBL/GenBank/DDBJ databases">
        <title>Huge and variable diversity of episymbiotic CPR bacteria and DPANN archaea in groundwater ecosystems.</title>
        <authorList>
            <person name="He C.Y."/>
            <person name="Keren R."/>
            <person name="Whittaker M."/>
            <person name="Farag I.F."/>
            <person name="Doudna J."/>
            <person name="Cate J.H.D."/>
            <person name="Banfield J.F."/>
        </authorList>
    </citation>
    <scope>NUCLEOTIDE SEQUENCE</scope>
    <source>
        <strain evidence="14">NC_groundwater_717_Ag_S-0.2um_59_8</strain>
    </source>
</reference>
<feature type="binding site" evidence="12">
    <location>
        <position position="98"/>
    </location>
    <ligand>
        <name>GTP</name>
        <dbReference type="ChEBI" id="CHEBI:37565"/>
    </ligand>
</feature>
<dbReference type="GO" id="GO:0006777">
    <property type="term" value="P:Mo-molybdopterin cofactor biosynthetic process"/>
    <property type="evidence" value="ECO:0007669"/>
    <property type="project" value="UniProtKB-UniRule"/>
</dbReference>
<organism evidence="14 15">
    <name type="scientific">Tectimicrobiota bacterium</name>
    <dbReference type="NCBI Taxonomy" id="2528274"/>
    <lineage>
        <taxon>Bacteria</taxon>
        <taxon>Pseudomonadati</taxon>
        <taxon>Nitrospinota/Tectimicrobiota group</taxon>
        <taxon>Candidatus Tectimicrobiota</taxon>
    </lineage>
</organism>
<feature type="binding site" evidence="12">
    <location>
        <position position="258"/>
    </location>
    <ligand>
        <name>[4Fe-4S] cluster</name>
        <dbReference type="ChEBI" id="CHEBI:49883"/>
        <label>2</label>
        <note>4Fe-4S-substrate</note>
    </ligand>
</feature>
<gene>
    <name evidence="12 14" type="primary">moaA</name>
    <name evidence="14" type="ORF">HYY65_06380</name>
</gene>
<dbReference type="GO" id="GO:0005525">
    <property type="term" value="F:GTP binding"/>
    <property type="evidence" value="ECO:0007669"/>
    <property type="project" value="UniProtKB-UniRule"/>
</dbReference>
<keyword evidence="8 12" id="KW-0342">GTP-binding</keyword>
<evidence type="ECO:0000256" key="7">
    <source>
        <dbReference type="ARBA" id="ARBA00023014"/>
    </source>
</evidence>
<evidence type="ECO:0000256" key="6">
    <source>
        <dbReference type="ARBA" id="ARBA00023004"/>
    </source>
</evidence>
<evidence type="ECO:0000256" key="9">
    <source>
        <dbReference type="ARBA" id="ARBA00023150"/>
    </source>
</evidence>
<feature type="binding site" evidence="12">
    <location>
        <position position="272"/>
    </location>
    <ligand>
        <name>[4Fe-4S] cluster</name>
        <dbReference type="ChEBI" id="CHEBI:49883"/>
        <label>2</label>
        <note>4Fe-4S-substrate</note>
    </ligand>
</feature>